<comment type="caution">
    <text evidence="1">The sequence shown here is derived from an EMBL/GenBank/DDBJ whole genome shotgun (WGS) entry which is preliminary data.</text>
</comment>
<feature type="non-terminal residue" evidence="1">
    <location>
        <position position="1"/>
    </location>
</feature>
<keyword evidence="2" id="KW-1185">Reference proteome</keyword>
<proteinExistence type="predicted"/>
<accession>A0ACA9K0Y9</accession>
<evidence type="ECO:0000313" key="2">
    <source>
        <dbReference type="Proteomes" id="UP000789860"/>
    </source>
</evidence>
<protein>
    <submittedName>
        <fullName evidence="1">6962_t:CDS:1</fullName>
    </submittedName>
</protein>
<feature type="non-terminal residue" evidence="1">
    <location>
        <position position="216"/>
    </location>
</feature>
<organism evidence="1 2">
    <name type="scientific">Scutellospora calospora</name>
    <dbReference type="NCBI Taxonomy" id="85575"/>
    <lineage>
        <taxon>Eukaryota</taxon>
        <taxon>Fungi</taxon>
        <taxon>Fungi incertae sedis</taxon>
        <taxon>Mucoromycota</taxon>
        <taxon>Glomeromycotina</taxon>
        <taxon>Glomeromycetes</taxon>
        <taxon>Diversisporales</taxon>
        <taxon>Gigasporaceae</taxon>
        <taxon>Scutellospora</taxon>
    </lineage>
</organism>
<dbReference type="Proteomes" id="UP000789860">
    <property type="component" value="Unassembled WGS sequence"/>
</dbReference>
<evidence type="ECO:0000313" key="1">
    <source>
        <dbReference type="EMBL" id="CAG8445968.1"/>
    </source>
</evidence>
<reference evidence="1" key="1">
    <citation type="submission" date="2021-06" db="EMBL/GenBank/DDBJ databases">
        <authorList>
            <person name="Kallberg Y."/>
            <person name="Tangrot J."/>
            <person name="Rosling A."/>
        </authorList>
    </citation>
    <scope>NUCLEOTIDE SEQUENCE</scope>
    <source>
        <strain evidence="1">AU212A</strain>
    </source>
</reference>
<name>A0ACA9K0Y9_9GLOM</name>
<dbReference type="EMBL" id="CAJVPM010000509">
    <property type="protein sequence ID" value="CAG8445968.1"/>
    <property type="molecule type" value="Genomic_DNA"/>
</dbReference>
<gene>
    <name evidence="1" type="ORF">SCALOS_LOCUS925</name>
</gene>
<sequence length="216" mass="24733">MQIFVWTLTGKKITLEVESSDTIDQVKQKIQDKEGIPTDQQRLVFAGKQLEDGKTLSDYNIQKESILHLILRLRGGMFHETSGRTGFDELPPLSQFTIPKTEECKQEHTLSQTEEPPQDEVHNDKNNNSSVALYRKVGNDPTCGKDWMDITDQMQHELVREFGYSDEAVQLMRRAPQIYPDDPEFRNTQVYVRNNIAHIGNLTEGMQAPDCSLIPL</sequence>